<comment type="caution">
    <text evidence="2">The sequence shown here is derived from an EMBL/GenBank/DDBJ whole genome shotgun (WGS) entry which is preliminary data.</text>
</comment>
<dbReference type="Proteomes" id="UP000319210">
    <property type="component" value="Unassembled WGS sequence"/>
</dbReference>
<gene>
    <name evidence="2" type="ORF">SCA03_05760</name>
</gene>
<evidence type="ECO:0000256" key="1">
    <source>
        <dbReference type="SAM" id="MobiDB-lite"/>
    </source>
</evidence>
<dbReference type="AlphaFoldDB" id="A0A4Y3QRU8"/>
<sequence>MSLLSEETEVFEAAPGQRCAVVFLVRRRTPAPGDTGRTAAALGAELDALRAEGWWLSVDRILDGERPDGGEPEEASPGERTEDARAAPCRDVPAGTESTRAAPHRDVPTVYATGFSHDVDYVGMFEAPSPSSALAGTRRLEEAGWSRVFRTAWLLGQREFLPVVGPASRREDEWAFFALWSWNSAWQAATAQQRRAYDEECDVAFASDVRDGAAITGRHRLDGASRWDHIGVWRVPGVAMVDRAMREHARVADFKFTTSRHYIGRRTRLDDALRRK</sequence>
<organism evidence="2 3">
    <name type="scientific">Streptomyces cacaoi</name>
    <dbReference type="NCBI Taxonomy" id="1898"/>
    <lineage>
        <taxon>Bacteria</taxon>
        <taxon>Bacillati</taxon>
        <taxon>Actinomycetota</taxon>
        <taxon>Actinomycetes</taxon>
        <taxon>Kitasatosporales</taxon>
        <taxon>Streptomycetaceae</taxon>
        <taxon>Streptomyces</taxon>
    </lineage>
</organism>
<feature type="region of interest" description="Disordered" evidence="1">
    <location>
        <begin position="62"/>
        <end position="104"/>
    </location>
</feature>
<evidence type="ECO:0000313" key="2">
    <source>
        <dbReference type="EMBL" id="GEB48025.1"/>
    </source>
</evidence>
<proteinExistence type="predicted"/>
<dbReference type="OrthoDB" id="3667245at2"/>
<evidence type="ECO:0000313" key="3">
    <source>
        <dbReference type="Proteomes" id="UP000319210"/>
    </source>
</evidence>
<keyword evidence="3" id="KW-1185">Reference proteome</keyword>
<accession>A0A4Y3QRU8</accession>
<dbReference type="RefSeq" id="WP_086817448.1">
    <property type="nucleotide sequence ID" value="NZ_BJMM01000002.1"/>
</dbReference>
<protein>
    <submittedName>
        <fullName evidence="2">Uncharacterized protein</fullName>
    </submittedName>
</protein>
<name>A0A4Y3QRU8_STRCI</name>
<dbReference type="EMBL" id="BJMM01000002">
    <property type="protein sequence ID" value="GEB48025.1"/>
    <property type="molecule type" value="Genomic_DNA"/>
</dbReference>
<reference evidence="2 3" key="1">
    <citation type="submission" date="2019-06" db="EMBL/GenBank/DDBJ databases">
        <title>Whole genome shotgun sequence of Streptomyces cacaoi subsp. cacaoi NBRC 12748.</title>
        <authorList>
            <person name="Hosoyama A."/>
            <person name="Uohara A."/>
            <person name="Ohji S."/>
            <person name="Ichikawa N."/>
        </authorList>
    </citation>
    <scope>NUCLEOTIDE SEQUENCE [LARGE SCALE GENOMIC DNA]</scope>
    <source>
        <strain evidence="2 3">NBRC 12748</strain>
    </source>
</reference>